<evidence type="ECO:0000313" key="5">
    <source>
        <dbReference type="Proteomes" id="UP000664761"/>
    </source>
</evidence>
<dbReference type="RefSeq" id="WP_207043834.1">
    <property type="nucleotide sequence ID" value="NZ_JAFLNC010000002.1"/>
</dbReference>
<dbReference type="PANTHER" id="PTHR45339">
    <property type="entry name" value="HYBRID SIGNAL TRANSDUCTION HISTIDINE KINASE J"/>
    <property type="match status" value="1"/>
</dbReference>
<sequence length="125" mass="13951">MTKILYVEDNEDNIYMLSRRLKRKGFEVVIAGDGIAGIEAARRERPSLILMDLSLPKMDGWEATRQLKAAEETKTIPIIALSAHALEGEREKALEAGCNDFDTKPVEFARLMEKIEGFLKTGGTP</sequence>
<feature type="modified residue" description="4-aspartylphosphate" evidence="2">
    <location>
        <position position="52"/>
    </location>
</feature>
<proteinExistence type="predicted"/>
<evidence type="ECO:0000256" key="1">
    <source>
        <dbReference type="ARBA" id="ARBA00022553"/>
    </source>
</evidence>
<organism evidence="4 5">
    <name type="scientific">Sneathiella sedimenti</name>
    <dbReference type="NCBI Taxonomy" id="2816034"/>
    <lineage>
        <taxon>Bacteria</taxon>
        <taxon>Pseudomonadati</taxon>
        <taxon>Pseudomonadota</taxon>
        <taxon>Alphaproteobacteria</taxon>
        <taxon>Sneathiellales</taxon>
        <taxon>Sneathiellaceae</taxon>
        <taxon>Sneathiella</taxon>
    </lineage>
</organism>
<evidence type="ECO:0000259" key="3">
    <source>
        <dbReference type="PROSITE" id="PS50110"/>
    </source>
</evidence>
<dbReference type="SMART" id="SM00448">
    <property type="entry name" value="REC"/>
    <property type="match status" value="1"/>
</dbReference>
<dbReference type="Gene3D" id="3.40.50.2300">
    <property type="match status" value="1"/>
</dbReference>
<dbReference type="InterPro" id="IPR011006">
    <property type="entry name" value="CheY-like_superfamily"/>
</dbReference>
<accession>A0ABS3F557</accession>
<dbReference type="PANTHER" id="PTHR45339:SF3">
    <property type="entry name" value="HISTIDINE KINASE"/>
    <property type="match status" value="1"/>
</dbReference>
<comment type="caution">
    <text evidence="4">The sequence shown here is derived from an EMBL/GenBank/DDBJ whole genome shotgun (WGS) entry which is preliminary data.</text>
</comment>
<reference evidence="4 5" key="1">
    <citation type="submission" date="2021-03" db="EMBL/GenBank/DDBJ databases">
        <title>Sneathiella sp. CAU 1612 isolated from Kang Won-do.</title>
        <authorList>
            <person name="Kim W."/>
        </authorList>
    </citation>
    <scope>NUCLEOTIDE SEQUENCE [LARGE SCALE GENOMIC DNA]</scope>
    <source>
        <strain evidence="4 5">CAU 1612</strain>
    </source>
</reference>
<protein>
    <submittedName>
        <fullName evidence="4">Response regulator</fullName>
    </submittedName>
</protein>
<feature type="domain" description="Response regulatory" evidence="3">
    <location>
        <begin position="3"/>
        <end position="119"/>
    </location>
</feature>
<dbReference type="Pfam" id="PF00072">
    <property type="entry name" value="Response_reg"/>
    <property type="match status" value="1"/>
</dbReference>
<evidence type="ECO:0000313" key="4">
    <source>
        <dbReference type="EMBL" id="MBO0333482.1"/>
    </source>
</evidence>
<evidence type="ECO:0000256" key="2">
    <source>
        <dbReference type="PROSITE-ProRule" id="PRU00169"/>
    </source>
</evidence>
<dbReference type="PROSITE" id="PS50110">
    <property type="entry name" value="RESPONSE_REGULATORY"/>
    <property type="match status" value="1"/>
</dbReference>
<dbReference type="SUPFAM" id="SSF52172">
    <property type="entry name" value="CheY-like"/>
    <property type="match status" value="1"/>
</dbReference>
<name>A0ABS3F557_9PROT</name>
<keyword evidence="5" id="KW-1185">Reference proteome</keyword>
<keyword evidence="1 2" id="KW-0597">Phosphoprotein</keyword>
<dbReference type="EMBL" id="JAFLNC010000002">
    <property type="protein sequence ID" value="MBO0333482.1"/>
    <property type="molecule type" value="Genomic_DNA"/>
</dbReference>
<dbReference type="InterPro" id="IPR001789">
    <property type="entry name" value="Sig_transdc_resp-reg_receiver"/>
</dbReference>
<gene>
    <name evidence="4" type="ORF">J0X12_07650</name>
</gene>
<dbReference type="Proteomes" id="UP000664761">
    <property type="component" value="Unassembled WGS sequence"/>
</dbReference>